<comment type="function">
    <text evidence="12">Membrane-anchoring subunit of succinate dehydrogenase (SDH) that is involved in complex II of the mitochondrial electron transport chain and is responsible for transferring electrons from succinate to ubiquinone (coenzyme Q).</text>
</comment>
<dbReference type="eggNOG" id="KOG4097">
    <property type="taxonomic scope" value="Eukaryota"/>
</dbReference>
<keyword evidence="3 12" id="KW-0813">Transport</keyword>
<dbReference type="STRING" id="45351.A7RR14"/>
<evidence type="ECO:0000256" key="6">
    <source>
        <dbReference type="ARBA" id="ARBA00022946"/>
    </source>
</evidence>
<dbReference type="PANTHER" id="PTHR13337:SF2">
    <property type="entry name" value="SUCCINATE DEHYDROGENASE [UBIQUINONE] CYTOCHROME B SMALL SUBUNIT, MITOCHONDRIAL"/>
    <property type="match status" value="1"/>
</dbReference>
<evidence type="ECO:0000256" key="4">
    <source>
        <dbReference type="ARBA" id="ARBA00022692"/>
    </source>
</evidence>
<keyword evidence="11" id="KW-0408">Iron</keyword>
<feature type="transmembrane region" description="Helical" evidence="12">
    <location>
        <begin position="66"/>
        <end position="84"/>
    </location>
</feature>
<evidence type="ECO:0000256" key="2">
    <source>
        <dbReference type="ARBA" id="ARBA00007294"/>
    </source>
</evidence>
<evidence type="ECO:0000256" key="11">
    <source>
        <dbReference type="PIRSR" id="PIRSR607992-2"/>
    </source>
</evidence>
<gene>
    <name evidence="13" type="ORF">NEMVEDRAFT_v1g90548</name>
</gene>
<accession>A7RR14</accession>
<dbReference type="GO" id="GO:0046872">
    <property type="term" value="F:metal ion binding"/>
    <property type="evidence" value="ECO:0007669"/>
    <property type="project" value="UniProtKB-KW"/>
</dbReference>
<dbReference type="InParanoid" id="A7RR14"/>
<dbReference type="PANTHER" id="PTHR13337">
    <property type="entry name" value="SUCCINATE DEHYDROGENASE"/>
    <property type="match status" value="1"/>
</dbReference>
<dbReference type="Proteomes" id="UP000001593">
    <property type="component" value="Unassembled WGS sequence"/>
</dbReference>
<name>A7RR14_NEMVE</name>
<dbReference type="KEGG" id="nve:5518130"/>
<dbReference type="GO" id="GO:0005743">
    <property type="term" value="C:mitochondrial inner membrane"/>
    <property type="evidence" value="ECO:0007669"/>
    <property type="project" value="UniProtKB-SubCell"/>
</dbReference>
<dbReference type="Gene3D" id="1.20.1300.10">
    <property type="entry name" value="Fumarate reductase/succinate dehydrogenase, transmembrane subunit"/>
    <property type="match status" value="1"/>
</dbReference>
<dbReference type="AlphaFoldDB" id="A7RR14"/>
<comment type="caution">
    <text evidence="12">Lacks conserved residue(s) required for the propagation of feature annotation.</text>
</comment>
<dbReference type="InterPro" id="IPR007992">
    <property type="entry name" value="CybS"/>
</dbReference>
<organism evidence="13 14">
    <name type="scientific">Nematostella vectensis</name>
    <name type="common">Starlet sea anemone</name>
    <dbReference type="NCBI Taxonomy" id="45351"/>
    <lineage>
        <taxon>Eukaryota</taxon>
        <taxon>Metazoa</taxon>
        <taxon>Cnidaria</taxon>
        <taxon>Anthozoa</taxon>
        <taxon>Hexacorallia</taxon>
        <taxon>Actiniaria</taxon>
        <taxon>Edwardsiidae</taxon>
        <taxon>Nematostella</taxon>
    </lineage>
</organism>
<reference evidence="13 14" key="1">
    <citation type="journal article" date="2007" name="Science">
        <title>Sea anemone genome reveals ancestral eumetazoan gene repertoire and genomic organization.</title>
        <authorList>
            <person name="Putnam N.H."/>
            <person name="Srivastava M."/>
            <person name="Hellsten U."/>
            <person name="Dirks B."/>
            <person name="Chapman J."/>
            <person name="Salamov A."/>
            <person name="Terry A."/>
            <person name="Shapiro H."/>
            <person name="Lindquist E."/>
            <person name="Kapitonov V.V."/>
            <person name="Jurka J."/>
            <person name="Genikhovich G."/>
            <person name="Grigoriev I.V."/>
            <person name="Lucas S.M."/>
            <person name="Steele R.E."/>
            <person name="Finnerty J.R."/>
            <person name="Technau U."/>
            <person name="Martindale M.Q."/>
            <person name="Rokhsar D.S."/>
        </authorList>
    </citation>
    <scope>NUCLEOTIDE SEQUENCE [LARGE SCALE GENOMIC DNA]</scope>
    <source>
        <strain evidence="14">CH2 X CH6</strain>
    </source>
</reference>
<keyword evidence="8 12" id="KW-0496">Mitochondrion</keyword>
<protein>
    <recommendedName>
        <fullName evidence="12">Succinate dehydrogenase [ubiquinone] cytochrome b small subunit</fullName>
    </recommendedName>
</protein>
<dbReference type="InterPro" id="IPR034804">
    <property type="entry name" value="SQR/QFR_C/D"/>
</dbReference>
<feature type="binding site" description="axial binding residue" evidence="11">
    <location>
        <position position="40"/>
    </location>
    <ligand>
        <name>heme b</name>
        <dbReference type="ChEBI" id="CHEBI:60344"/>
        <note>ligand shared with SDHC</note>
    </ligand>
    <ligandPart>
        <name>Fe</name>
        <dbReference type="ChEBI" id="CHEBI:18248"/>
    </ligandPart>
</feature>
<keyword evidence="6 12" id="KW-0809">Transit peptide</keyword>
<keyword evidence="12" id="KW-0816">Tricarboxylic acid cycle</keyword>
<keyword evidence="7 12" id="KW-1133">Transmembrane helix</keyword>
<keyword evidence="12" id="KW-0249">Electron transport</keyword>
<sequence length="99" mass="11228">SSHWLNERYVSIALLALIPVGIVYPCAAVDWGLAVLIPFHNHWGMHNVLKDYSHHINPKLPKPANITWLVLSFLQLAGLCYFNYNDVGICKAVSMLWDI</sequence>
<evidence type="ECO:0000256" key="10">
    <source>
        <dbReference type="PIRSR" id="PIRSR607992-1"/>
    </source>
</evidence>
<comment type="similarity">
    <text evidence="2 12">Belongs to the CybS family.</text>
</comment>
<keyword evidence="5 12" id="KW-0999">Mitochondrion inner membrane</keyword>
<dbReference type="PhylomeDB" id="A7RR14"/>
<evidence type="ECO:0000313" key="13">
    <source>
        <dbReference type="EMBL" id="EDO46088.1"/>
    </source>
</evidence>
<evidence type="ECO:0000256" key="1">
    <source>
        <dbReference type="ARBA" id="ARBA00004448"/>
    </source>
</evidence>
<evidence type="ECO:0000256" key="3">
    <source>
        <dbReference type="ARBA" id="ARBA00022448"/>
    </source>
</evidence>
<dbReference type="GO" id="GO:0006099">
    <property type="term" value="P:tricarboxylic acid cycle"/>
    <property type="evidence" value="ECO:0007669"/>
    <property type="project" value="UniProtKB-KW"/>
</dbReference>
<proteinExistence type="inferred from homology"/>
<keyword evidence="11 12" id="KW-0479">Metal-binding</keyword>
<evidence type="ECO:0000256" key="9">
    <source>
        <dbReference type="ARBA" id="ARBA00023136"/>
    </source>
</evidence>
<dbReference type="FunCoup" id="A7RR14">
    <property type="interactions" value="445"/>
</dbReference>
<keyword evidence="14" id="KW-1185">Reference proteome</keyword>
<keyword evidence="12" id="KW-0349">Heme</keyword>
<dbReference type="HOGENOM" id="CLU_096618_1_1_1"/>
<feature type="binding site" evidence="10">
    <location>
        <position position="52"/>
    </location>
    <ligand>
        <name>a ubiquinone</name>
        <dbReference type="ChEBI" id="CHEBI:16389"/>
        <note>ligand shared with IP/SDHB</note>
    </ligand>
</feature>
<dbReference type="OrthoDB" id="18577at2759"/>
<evidence type="ECO:0000313" key="14">
    <source>
        <dbReference type="Proteomes" id="UP000001593"/>
    </source>
</evidence>
<dbReference type="Pfam" id="PF05328">
    <property type="entry name" value="CybS"/>
    <property type="match status" value="1"/>
</dbReference>
<evidence type="ECO:0000256" key="8">
    <source>
        <dbReference type="ARBA" id="ARBA00023128"/>
    </source>
</evidence>
<dbReference type="OMA" id="VYDYARP"/>
<keyword evidence="4 12" id="KW-0812">Transmembrane</keyword>
<keyword evidence="9 12" id="KW-0472">Membrane</keyword>
<evidence type="ECO:0000256" key="5">
    <source>
        <dbReference type="ARBA" id="ARBA00022792"/>
    </source>
</evidence>
<comment type="subcellular location">
    <subcellularLocation>
        <location evidence="1 12">Mitochondrion inner membrane</location>
        <topology evidence="1 12">Multi-pass membrane protein</topology>
    </subcellularLocation>
</comment>
<feature type="non-terminal residue" evidence="13">
    <location>
        <position position="99"/>
    </location>
</feature>
<feature type="transmembrane region" description="Helical" evidence="12">
    <location>
        <begin position="12"/>
        <end position="37"/>
    </location>
</feature>
<dbReference type="EMBL" id="DS469530">
    <property type="protein sequence ID" value="EDO46088.1"/>
    <property type="molecule type" value="Genomic_DNA"/>
</dbReference>
<evidence type="ECO:0000256" key="12">
    <source>
        <dbReference type="RuleBase" id="RU364031"/>
    </source>
</evidence>
<evidence type="ECO:0000256" key="7">
    <source>
        <dbReference type="ARBA" id="ARBA00022989"/>
    </source>
</evidence>